<feature type="region of interest" description="Disordered" evidence="2">
    <location>
        <begin position="52"/>
        <end position="72"/>
    </location>
</feature>
<feature type="transmembrane region" description="Helical" evidence="3">
    <location>
        <begin position="481"/>
        <end position="500"/>
    </location>
</feature>
<dbReference type="PANTHER" id="PTHR41259">
    <property type="entry name" value="DOUBLE-STRAND BREAK REPAIR RAD50 ATPASE, PUTATIVE-RELATED"/>
    <property type="match status" value="1"/>
</dbReference>
<keyword evidence="3" id="KW-0812">Transmembrane</keyword>
<feature type="coiled-coil region" evidence="1">
    <location>
        <begin position="554"/>
        <end position="616"/>
    </location>
</feature>
<dbReference type="EMBL" id="LSCV01000015">
    <property type="protein sequence ID" value="KXB41446.1"/>
    <property type="molecule type" value="Genomic_DNA"/>
</dbReference>
<dbReference type="InterPro" id="IPR027417">
    <property type="entry name" value="P-loop_NTPase"/>
</dbReference>
<dbReference type="RefSeq" id="WP_066713901.1">
    <property type="nucleotide sequence ID" value="NZ_JARFNM010000001.1"/>
</dbReference>
<keyword evidence="1" id="KW-0175">Coiled coil</keyword>
<feature type="transmembrane region" description="Helical" evidence="3">
    <location>
        <begin position="455"/>
        <end position="475"/>
    </location>
</feature>
<evidence type="ECO:0000256" key="1">
    <source>
        <dbReference type="SAM" id="Coils"/>
    </source>
</evidence>
<evidence type="ECO:0000313" key="5">
    <source>
        <dbReference type="Proteomes" id="UP000070080"/>
    </source>
</evidence>
<dbReference type="AlphaFoldDB" id="A0A133YE06"/>
<keyword evidence="5" id="KW-1185">Reference proteome</keyword>
<accession>A0A133YE06</accession>
<evidence type="ECO:0000256" key="2">
    <source>
        <dbReference type="SAM" id="MobiDB-lite"/>
    </source>
</evidence>
<comment type="caution">
    <text evidence="4">The sequence shown here is derived from an EMBL/GenBank/DDBJ whole genome shotgun (WGS) entry which is preliminary data.</text>
</comment>
<keyword evidence="3" id="KW-0472">Membrane</keyword>
<keyword evidence="3" id="KW-1133">Transmembrane helix</keyword>
<evidence type="ECO:0000313" key="4">
    <source>
        <dbReference type="EMBL" id="KXB41446.1"/>
    </source>
</evidence>
<feature type="compositionally biased region" description="Polar residues" evidence="2">
    <location>
        <begin position="54"/>
        <end position="72"/>
    </location>
</feature>
<name>A0A133YE06_9FIRM</name>
<dbReference type="Proteomes" id="UP000070080">
    <property type="component" value="Unassembled WGS sequence"/>
</dbReference>
<dbReference type="PANTHER" id="PTHR41259:SF1">
    <property type="entry name" value="DOUBLE-STRAND BREAK REPAIR RAD50 ATPASE, PUTATIVE-RELATED"/>
    <property type="match status" value="1"/>
</dbReference>
<feature type="coiled-coil region" evidence="1">
    <location>
        <begin position="660"/>
        <end position="746"/>
    </location>
</feature>
<dbReference type="SUPFAM" id="SSF52540">
    <property type="entry name" value="P-loop containing nucleoside triphosphate hydrolases"/>
    <property type="match status" value="2"/>
</dbReference>
<dbReference type="STRING" id="1497955.HMPREF1872_00694"/>
<dbReference type="Gene3D" id="3.40.50.300">
    <property type="entry name" value="P-loop containing nucleotide triphosphate hydrolases"/>
    <property type="match status" value="2"/>
</dbReference>
<gene>
    <name evidence="4" type="ORF">HMPREF1872_00694</name>
</gene>
<organism evidence="4 5">
    <name type="scientific">Amygdalobacter nucleatus</name>
    <dbReference type="NCBI Taxonomy" id="3029274"/>
    <lineage>
        <taxon>Bacteria</taxon>
        <taxon>Bacillati</taxon>
        <taxon>Bacillota</taxon>
        <taxon>Clostridia</taxon>
        <taxon>Eubacteriales</taxon>
        <taxon>Oscillospiraceae</taxon>
        <taxon>Amygdalobacter</taxon>
    </lineage>
</organism>
<sequence length="891" mass="100313">MYLQSIDIKSFGQLQNFKLAFVELTTVKSEPAANQEPTAANQALTTANQGPAMQMTQAKTPNQPAESATNQEPTKTLLIWPNESGKSTIVACIRALFYGLGNNSSKNLARRQQYLNFNKQPSEASLKFSHAGCQYELGRYFGKTNRSDKITLLNLTSGEQVDIGETEPGYFLFALTEEQFINSLLVEQMSLTLPSTSSAPDIVEALTNLGLTGNSSVNVQKAQLNIEEQLKTLRFKRGQGGLIFACEQKIASLNEQIRSLTEQCQAYNKDQLQLNALSANLAKSEQTLQLLTQNKQALEQEQRNLASLEREQADLLDQQYQAKAANEAEYKAQMAKSFNLASKVSRLENELNLIKQTLETLNVQRKKTSQRQLANKTKLQNWQQHLVEQDQLIQTEAERLQAGEGAIKECVAALTENSEKLTHLQQTQSELQSKKEKLTIQILQAVNKQNQAKKLAWAALLSLICTLISGAIYLSSQLSCFVPISLLVLTLGLAVGFSLVKRKVPAFLQSKKELEQIGLSLADIERQLLTCKQAEIDYTAQKLELISQNKHNYLDNLLLAKEASQRDVADLQTELAQAEQEINEQNNERQAKQLLQSHVEAELKQAQLKANEQKQLVEDNEKFIKQSQVALEQKSTKLQSELDNNVREVCDRHSWPELSYAELLNKLTNVQVALNEELEKLHASLNQQHAELSAAMLKVKEQANLANNLQLAKSELKTTNQALASYKQQEEQLELANKLLTSLFTQLQNDFSPKLRERCSYYLQQLSLGHYTELTVDKKLHLQLRYKEDQAWHVAEYLSGAAYEQVYLALRLALCDLLVGEQKLPLLLDDCLVQFDREHQMVALQTLSNFAEAKHSQILLFTCHSYMTEVLAASGVKSWQIMQTQEKGTAI</sequence>
<reference evidence="5" key="1">
    <citation type="submission" date="2016-01" db="EMBL/GenBank/DDBJ databases">
        <authorList>
            <person name="Mitreva M."/>
            <person name="Pepin K.H."/>
            <person name="Mihindukulasuriya K.A."/>
            <person name="Fulton R."/>
            <person name="Fronick C."/>
            <person name="O'Laughlin M."/>
            <person name="Miner T."/>
            <person name="Herter B."/>
            <person name="Rosa B.A."/>
            <person name="Cordes M."/>
            <person name="Tomlinson C."/>
            <person name="Wollam A."/>
            <person name="Palsikar V.B."/>
            <person name="Mardis E.R."/>
            <person name="Wilson R.K."/>
        </authorList>
    </citation>
    <scope>NUCLEOTIDE SEQUENCE [LARGE SCALE GENOMIC DNA]</scope>
    <source>
        <strain evidence="5">KA00274</strain>
    </source>
</reference>
<feature type="coiled-coil region" evidence="1">
    <location>
        <begin position="243"/>
        <end position="318"/>
    </location>
</feature>
<dbReference type="OrthoDB" id="9764467at2"/>
<evidence type="ECO:0000256" key="3">
    <source>
        <dbReference type="SAM" id="Phobius"/>
    </source>
</evidence>
<proteinExistence type="predicted"/>
<protein>
    <recommendedName>
        <fullName evidence="6">Rad50/SbcC-type AAA domain-containing protein</fullName>
    </recommendedName>
</protein>
<evidence type="ECO:0008006" key="6">
    <source>
        <dbReference type="Google" id="ProtNLM"/>
    </source>
</evidence>